<gene>
    <name evidence="2" type="ORF">CDD82_4890</name>
</gene>
<dbReference type="Proteomes" id="UP000224854">
    <property type="component" value="Unassembled WGS sequence"/>
</dbReference>
<dbReference type="OrthoDB" id="4926965at2759"/>
<name>A0A2C5Z4A3_9HYPO</name>
<evidence type="ECO:0000313" key="2">
    <source>
        <dbReference type="EMBL" id="PHH74532.1"/>
    </source>
</evidence>
<organism evidence="2 3">
    <name type="scientific">Ophiocordyceps australis</name>
    <dbReference type="NCBI Taxonomy" id="1399860"/>
    <lineage>
        <taxon>Eukaryota</taxon>
        <taxon>Fungi</taxon>
        <taxon>Dikarya</taxon>
        <taxon>Ascomycota</taxon>
        <taxon>Pezizomycotina</taxon>
        <taxon>Sordariomycetes</taxon>
        <taxon>Hypocreomycetidae</taxon>
        <taxon>Hypocreales</taxon>
        <taxon>Ophiocordycipitaceae</taxon>
        <taxon>Ophiocordyceps</taxon>
    </lineage>
</organism>
<feature type="region of interest" description="Disordered" evidence="1">
    <location>
        <begin position="179"/>
        <end position="203"/>
    </location>
</feature>
<accession>A0A2C5Z4A3</accession>
<protein>
    <submittedName>
        <fullName evidence="2">Uncharacterized protein</fullName>
    </submittedName>
</protein>
<dbReference type="EMBL" id="NJEU01000425">
    <property type="protein sequence ID" value="PHH74532.1"/>
    <property type="molecule type" value="Genomic_DNA"/>
</dbReference>
<proteinExistence type="predicted"/>
<comment type="caution">
    <text evidence="2">The sequence shown here is derived from an EMBL/GenBank/DDBJ whole genome shotgun (WGS) entry which is preliminary data.</text>
</comment>
<keyword evidence="3" id="KW-1185">Reference proteome</keyword>
<reference evidence="2 3" key="1">
    <citation type="submission" date="2017-06" db="EMBL/GenBank/DDBJ databases">
        <title>Ant-infecting Ophiocordyceps genomes reveal a high diversity of potential behavioral manipulation genes and a possible major role for enterotoxins.</title>
        <authorList>
            <person name="De Bekker C."/>
            <person name="Evans H.C."/>
            <person name="Brachmann A."/>
            <person name="Hughes D.P."/>
        </authorList>
    </citation>
    <scope>NUCLEOTIDE SEQUENCE [LARGE SCALE GENOMIC DNA]</scope>
    <source>
        <strain evidence="2 3">1348a</strain>
    </source>
</reference>
<sequence>MTLHPDPLLTDEQLIALFTPKQREIFEWYQENKEVLRDLKFEPNDEWDFICRKFKTHSEQLEYLEFCDIWVSRKLRRMHYMVPVGDFIQLVERTRFNNAEQAAYFHTRMHFTRMPFIEVGTSNCGGKAVKYGFKASDNYLWTNLDNRPNEPGILGRSVLGINLNVNVEYRSPKLLSGPLLPRRRRREQRSSGEESVESAESDDMNHEHGFVFVQIGKLKYFDEHANDSDSDNPTDYTDPDLEKVTNDPWISTGFGVVVQVNSHGQTGAVWVIYNFFEDLAPLKEDQGWEHIDCLDENDALLSHLGRLYPDCAEQFTVAKIANSLQDFRQTRNNFKFDIEARTERQIVRAKILGIHQLVQRQYINRSRQYAF</sequence>
<dbReference type="AlphaFoldDB" id="A0A2C5Z4A3"/>
<evidence type="ECO:0000313" key="3">
    <source>
        <dbReference type="Proteomes" id="UP000224854"/>
    </source>
</evidence>
<evidence type="ECO:0000256" key="1">
    <source>
        <dbReference type="SAM" id="MobiDB-lite"/>
    </source>
</evidence>